<dbReference type="STRING" id="282301.A0A267FJR3"/>
<dbReference type="PANTHER" id="PTHR23065">
    <property type="entry name" value="PROLINE-SERINE-THREONINE PHOSPHATASE INTERACTING PROTEIN 1"/>
    <property type="match status" value="1"/>
</dbReference>
<dbReference type="FunFam" id="1.20.1270.60:FF:000009">
    <property type="entry name" value="Protein kinase C and casein kinase substrate in neurons 2"/>
    <property type="match status" value="1"/>
</dbReference>
<dbReference type="PANTHER" id="PTHR23065:SF11">
    <property type="entry name" value="SYNDAPIN, ISOFORM C"/>
    <property type="match status" value="1"/>
</dbReference>
<feature type="non-terminal residue" evidence="17">
    <location>
        <position position="1"/>
    </location>
</feature>
<evidence type="ECO:0000259" key="15">
    <source>
        <dbReference type="PROSITE" id="PS50002"/>
    </source>
</evidence>
<comment type="function">
    <text evidence="10">Plays a role in endocytosis and regulates internalization of plasma membrane proteins. Overexpression impairs internalization of SLC2A1/GLUT1 and TRPV4 and increases the levels of SLC2A1/GLUT1 and TRPV4 at the cell membrane. Inhibits the TRPV4 calcium channel activity.</text>
</comment>
<reference evidence="17 18" key="1">
    <citation type="submission" date="2017-06" db="EMBL/GenBank/DDBJ databases">
        <title>A platform for efficient transgenesis in Macrostomum lignano, a flatworm model organism for stem cell research.</title>
        <authorList>
            <person name="Berezikov E."/>
        </authorList>
    </citation>
    <scope>NUCLEOTIDE SEQUENCE [LARGE SCALE GENOMIC DNA]</scope>
    <source>
        <strain evidence="17">DV1</strain>
        <tissue evidence="17">Whole organism</tissue>
    </source>
</reference>
<evidence type="ECO:0000256" key="3">
    <source>
        <dbReference type="ARBA" id="ARBA00004496"/>
    </source>
</evidence>
<dbReference type="InterPro" id="IPR036028">
    <property type="entry name" value="SH3-like_dom_sf"/>
</dbReference>
<proteinExistence type="predicted"/>
<keyword evidence="9" id="KW-0472">Membrane</keyword>
<evidence type="ECO:0000256" key="10">
    <source>
        <dbReference type="ARBA" id="ARBA00055545"/>
    </source>
</evidence>
<dbReference type="Proteomes" id="UP000215902">
    <property type="component" value="Unassembled WGS sequence"/>
</dbReference>
<comment type="caution">
    <text evidence="17">The sequence shown here is derived from an EMBL/GenBank/DDBJ whole genome shotgun (WGS) entry which is preliminary data.</text>
</comment>
<evidence type="ECO:0000256" key="13">
    <source>
        <dbReference type="PROSITE-ProRule" id="PRU01077"/>
    </source>
</evidence>
<feature type="domain" description="F-BAR" evidence="16">
    <location>
        <begin position="27"/>
        <end position="298"/>
    </location>
</feature>
<dbReference type="InterPro" id="IPR031160">
    <property type="entry name" value="F_BAR_dom"/>
</dbReference>
<keyword evidence="18" id="KW-1185">Reference proteome</keyword>
<dbReference type="OrthoDB" id="10255128at2759"/>
<dbReference type="Pfam" id="PF00611">
    <property type="entry name" value="FCH"/>
    <property type="match status" value="1"/>
</dbReference>
<dbReference type="PRINTS" id="PR00452">
    <property type="entry name" value="SH3DOMAIN"/>
</dbReference>
<evidence type="ECO:0000256" key="6">
    <source>
        <dbReference type="ARBA" id="ARBA00022490"/>
    </source>
</evidence>
<dbReference type="SUPFAM" id="SSF103657">
    <property type="entry name" value="BAR/IMD domain-like"/>
    <property type="match status" value="1"/>
</dbReference>
<dbReference type="SUPFAM" id="SSF50044">
    <property type="entry name" value="SH3-domain"/>
    <property type="match status" value="1"/>
</dbReference>
<comment type="subunit">
    <text evidence="11">Homodimer. May form heterooligomers with other PACSINs. Interacts (via SH3 domain) with DNM1, SYNJ1 and WASL. Interacts with TRPV4.</text>
</comment>
<organism evidence="17 18">
    <name type="scientific">Macrostomum lignano</name>
    <dbReference type="NCBI Taxonomy" id="282301"/>
    <lineage>
        <taxon>Eukaryota</taxon>
        <taxon>Metazoa</taxon>
        <taxon>Spiralia</taxon>
        <taxon>Lophotrochozoa</taxon>
        <taxon>Platyhelminthes</taxon>
        <taxon>Rhabditophora</taxon>
        <taxon>Macrostomorpha</taxon>
        <taxon>Macrostomida</taxon>
        <taxon>Macrostomidae</taxon>
        <taxon>Macrostomum</taxon>
    </lineage>
</organism>
<evidence type="ECO:0008006" key="19">
    <source>
        <dbReference type="Google" id="ProtNLM"/>
    </source>
</evidence>
<dbReference type="EMBL" id="NIVC01000980">
    <property type="protein sequence ID" value="PAA74035.1"/>
    <property type="molecule type" value="Genomic_DNA"/>
</dbReference>
<evidence type="ECO:0000256" key="2">
    <source>
        <dbReference type="ARBA" id="ARBA00004236"/>
    </source>
</evidence>
<evidence type="ECO:0000313" key="18">
    <source>
        <dbReference type="Proteomes" id="UP000215902"/>
    </source>
</evidence>
<dbReference type="GO" id="GO:0005886">
    <property type="term" value="C:plasma membrane"/>
    <property type="evidence" value="ECO:0007669"/>
    <property type="project" value="UniProtKB-SubCell"/>
</dbReference>
<dbReference type="Pfam" id="PF14604">
    <property type="entry name" value="SH3_9"/>
    <property type="match status" value="1"/>
</dbReference>
<dbReference type="CDD" id="cd11843">
    <property type="entry name" value="SH3_PACSIN"/>
    <property type="match status" value="1"/>
</dbReference>
<dbReference type="Gene3D" id="2.30.30.40">
    <property type="entry name" value="SH3 Domains"/>
    <property type="match status" value="1"/>
</dbReference>
<dbReference type="GO" id="GO:0097320">
    <property type="term" value="P:plasma membrane tubulation"/>
    <property type="evidence" value="ECO:0007669"/>
    <property type="project" value="TreeGrafter"/>
</dbReference>
<dbReference type="AlphaFoldDB" id="A0A267FJR3"/>
<keyword evidence="5" id="KW-1003">Cell membrane</keyword>
<comment type="subcellular location">
    <subcellularLocation>
        <location evidence="2">Cell membrane</location>
    </subcellularLocation>
    <subcellularLocation>
        <location evidence="3">Cytoplasm</location>
    </subcellularLocation>
    <subcellularLocation>
        <location evidence="1">Endomembrane system</location>
        <topology evidence="1">Peripheral membrane protein</topology>
    </subcellularLocation>
</comment>
<feature type="compositionally biased region" description="Low complexity" evidence="14">
    <location>
        <begin position="383"/>
        <end position="394"/>
    </location>
</feature>
<dbReference type="PROSITE" id="PS51741">
    <property type="entry name" value="F_BAR"/>
    <property type="match status" value="1"/>
</dbReference>
<dbReference type="PROSITE" id="PS50002">
    <property type="entry name" value="SH3"/>
    <property type="match status" value="1"/>
</dbReference>
<dbReference type="GO" id="GO:0005768">
    <property type="term" value="C:endosome"/>
    <property type="evidence" value="ECO:0007669"/>
    <property type="project" value="TreeGrafter"/>
</dbReference>
<dbReference type="InterPro" id="IPR001452">
    <property type="entry name" value="SH3_domain"/>
</dbReference>
<evidence type="ECO:0000313" key="17">
    <source>
        <dbReference type="EMBL" id="PAA74035.1"/>
    </source>
</evidence>
<feature type="region of interest" description="Disordered" evidence="14">
    <location>
        <begin position="317"/>
        <end position="464"/>
    </location>
</feature>
<keyword evidence="7" id="KW-0597">Phosphoprotein</keyword>
<dbReference type="InterPro" id="IPR001060">
    <property type="entry name" value="FCH_dom"/>
</dbReference>
<dbReference type="FunFam" id="2.30.30.40:FF:000014">
    <property type="entry name" value="Kinase C and casein kinase substrate in neurons protein"/>
    <property type="match status" value="1"/>
</dbReference>
<gene>
    <name evidence="17" type="ORF">BOX15_Mlig019767g1</name>
</gene>
<evidence type="ECO:0000256" key="8">
    <source>
        <dbReference type="ARBA" id="ARBA00023054"/>
    </source>
</evidence>
<feature type="domain" description="SH3" evidence="15">
    <location>
        <begin position="448"/>
        <end position="506"/>
    </location>
</feature>
<protein>
    <recommendedName>
        <fullName evidence="19">SH3 domain-containing protein</fullName>
    </recommendedName>
</protein>
<keyword evidence="8 13" id="KW-0175">Coiled coil</keyword>
<dbReference type="SMART" id="SM00326">
    <property type="entry name" value="SH3"/>
    <property type="match status" value="1"/>
</dbReference>
<evidence type="ECO:0000256" key="1">
    <source>
        <dbReference type="ARBA" id="ARBA00004184"/>
    </source>
</evidence>
<evidence type="ECO:0000256" key="12">
    <source>
        <dbReference type="PROSITE-ProRule" id="PRU00192"/>
    </source>
</evidence>
<sequence length="506" mass="56505">KRHRPTQLISQLNNLATAAMSVYDDNVEVSSDSFWEIGQYKKTVKRVDDGFELCTRLMQLIQERADIEKGYSANLKKWSLKWKAFLDKGPEYGTMKSAWIGFTEEADSMSEIHSTIRNRLVDNVQAELKSWQKENYHKSALPPQRLKNSKDLEDKFQKAQKPWAKQYKHVQDCKKAYHSACKTESGLQQQQQAAGDSAQPEAIKKLSDKLRKAEREVTKSRTAYESAVADLDGQRSAYTAGMSDVFAEAQEFERTRLEFFKAVLGHLHEALNISNEERIPQTYENLLHTVQRADADQDLRWWAQNHGDCMPVQWPQFEEFGASPPTGGGGDGGSVRGKKSGGSSLTAEEPTGRAGGGGNFRNSGHQQSHDVDSPTADNYRNLQQQQQKQQQKQQAGAQARPASAYSDSLNPFSEPASGANRGNNSNPFDDEMPPQSGDASGALEDDGRQGVPVRALYDYTGTEEDELSFQAGDVFEKLDDEDEQGWCKGRKDGRAGLYPANYVELA</sequence>
<evidence type="ECO:0000256" key="5">
    <source>
        <dbReference type="ARBA" id="ARBA00022475"/>
    </source>
</evidence>
<evidence type="ECO:0000256" key="11">
    <source>
        <dbReference type="ARBA" id="ARBA00064966"/>
    </source>
</evidence>
<evidence type="ECO:0000259" key="16">
    <source>
        <dbReference type="PROSITE" id="PS51741"/>
    </source>
</evidence>
<evidence type="ECO:0000256" key="9">
    <source>
        <dbReference type="ARBA" id="ARBA00023136"/>
    </source>
</evidence>
<dbReference type="InterPro" id="IPR027267">
    <property type="entry name" value="AH/BAR_dom_sf"/>
</dbReference>
<dbReference type="Gene3D" id="1.20.1270.60">
    <property type="entry name" value="Arfaptin homology (AH) domain/BAR domain"/>
    <property type="match status" value="1"/>
</dbReference>
<dbReference type="SMART" id="SM00055">
    <property type="entry name" value="FCH"/>
    <property type="match status" value="1"/>
</dbReference>
<evidence type="ECO:0000256" key="14">
    <source>
        <dbReference type="SAM" id="MobiDB-lite"/>
    </source>
</evidence>
<keyword evidence="6" id="KW-0963">Cytoplasm</keyword>
<dbReference type="GO" id="GO:0007010">
    <property type="term" value="P:cytoskeleton organization"/>
    <property type="evidence" value="ECO:0007669"/>
    <property type="project" value="TreeGrafter"/>
</dbReference>
<accession>A0A267FJR3</accession>
<name>A0A267FJR3_9PLAT</name>
<dbReference type="GO" id="GO:0030100">
    <property type="term" value="P:regulation of endocytosis"/>
    <property type="evidence" value="ECO:0007669"/>
    <property type="project" value="TreeGrafter"/>
</dbReference>
<evidence type="ECO:0000256" key="7">
    <source>
        <dbReference type="ARBA" id="ARBA00022553"/>
    </source>
</evidence>
<dbReference type="GO" id="GO:0005543">
    <property type="term" value="F:phospholipid binding"/>
    <property type="evidence" value="ECO:0007669"/>
    <property type="project" value="TreeGrafter"/>
</dbReference>
<keyword evidence="4 12" id="KW-0728">SH3 domain</keyword>
<feature type="compositionally biased region" description="Gly residues" evidence="14">
    <location>
        <begin position="326"/>
        <end position="335"/>
    </location>
</feature>
<evidence type="ECO:0000256" key="4">
    <source>
        <dbReference type="ARBA" id="ARBA00022443"/>
    </source>
</evidence>
<dbReference type="CDD" id="cd07655">
    <property type="entry name" value="F-BAR_PACSIN"/>
    <property type="match status" value="1"/>
</dbReference>